<dbReference type="PANTHER" id="PTHR48111:SF6">
    <property type="entry name" value="TRANSCRIPTIONAL REGULATORY PROTEIN CREB"/>
    <property type="match status" value="1"/>
</dbReference>
<dbReference type="Pfam" id="PF00486">
    <property type="entry name" value="Trans_reg_C"/>
    <property type="match status" value="1"/>
</dbReference>
<dbReference type="EMBL" id="BAABBO010000001">
    <property type="protein sequence ID" value="GAA3950553.1"/>
    <property type="molecule type" value="Genomic_DNA"/>
</dbReference>
<dbReference type="InterPro" id="IPR001867">
    <property type="entry name" value="OmpR/PhoB-type_DNA-bd"/>
</dbReference>
<keyword evidence="7" id="KW-1185">Reference proteome</keyword>
<dbReference type="SMART" id="SM00448">
    <property type="entry name" value="REC"/>
    <property type="match status" value="1"/>
</dbReference>
<dbReference type="PROSITE" id="PS50110">
    <property type="entry name" value="RESPONSE_REGULATORY"/>
    <property type="match status" value="1"/>
</dbReference>
<dbReference type="CDD" id="cd17574">
    <property type="entry name" value="REC_OmpR"/>
    <property type="match status" value="1"/>
</dbReference>
<dbReference type="PANTHER" id="PTHR48111">
    <property type="entry name" value="REGULATOR OF RPOS"/>
    <property type="match status" value="1"/>
</dbReference>
<gene>
    <name evidence="6" type="primary">blrA</name>
    <name evidence="6" type="ORF">GCM10022278_07060</name>
</gene>
<dbReference type="SUPFAM" id="SSF46894">
    <property type="entry name" value="C-terminal effector domain of the bipartite response regulators"/>
    <property type="match status" value="1"/>
</dbReference>
<keyword evidence="1 3" id="KW-0238">DNA-binding</keyword>
<feature type="domain" description="OmpR/PhoB-type" evidence="5">
    <location>
        <begin position="133"/>
        <end position="240"/>
    </location>
</feature>
<evidence type="ECO:0000256" key="1">
    <source>
        <dbReference type="ARBA" id="ARBA00023125"/>
    </source>
</evidence>
<dbReference type="InterPro" id="IPR036388">
    <property type="entry name" value="WH-like_DNA-bd_sf"/>
</dbReference>
<evidence type="ECO:0000256" key="2">
    <source>
        <dbReference type="PROSITE-ProRule" id="PRU00169"/>
    </source>
</evidence>
<dbReference type="NCBIfam" id="NF008296">
    <property type="entry name" value="PRK11083.1"/>
    <property type="match status" value="1"/>
</dbReference>
<dbReference type="Gene3D" id="3.40.50.2300">
    <property type="match status" value="1"/>
</dbReference>
<evidence type="ECO:0000313" key="7">
    <source>
        <dbReference type="Proteomes" id="UP001501337"/>
    </source>
</evidence>
<evidence type="ECO:0000259" key="5">
    <source>
        <dbReference type="PROSITE" id="PS51755"/>
    </source>
</evidence>
<name>A0ABP7NP86_9GAMM</name>
<accession>A0ABP7NP86</accession>
<dbReference type="RefSeq" id="WP_344803317.1">
    <property type="nucleotide sequence ID" value="NZ_BAABBO010000001.1"/>
</dbReference>
<protein>
    <submittedName>
        <fullName evidence="6">Beta-lactam response regulator transcription factor BlrA</fullName>
    </submittedName>
</protein>
<reference evidence="7" key="1">
    <citation type="journal article" date="2019" name="Int. J. Syst. Evol. Microbiol.">
        <title>The Global Catalogue of Microorganisms (GCM) 10K type strain sequencing project: providing services to taxonomists for standard genome sequencing and annotation.</title>
        <authorList>
            <consortium name="The Broad Institute Genomics Platform"/>
            <consortium name="The Broad Institute Genome Sequencing Center for Infectious Disease"/>
            <person name="Wu L."/>
            <person name="Ma J."/>
        </authorList>
    </citation>
    <scope>NUCLEOTIDE SEQUENCE [LARGE SCALE GENOMIC DNA]</scope>
    <source>
        <strain evidence="7">JCM 17555</strain>
    </source>
</reference>
<dbReference type="CDD" id="cd00383">
    <property type="entry name" value="trans_reg_C"/>
    <property type="match status" value="1"/>
</dbReference>
<dbReference type="Gene3D" id="1.10.10.10">
    <property type="entry name" value="Winged helix-like DNA-binding domain superfamily/Winged helix DNA-binding domain"/>
    <property type="match status" value="1"/>
</dbReference>
<dbReference type="InterPro" id="IPR016032">
    <property type="entry name" value="Sig_transdc_resp-reg_C-effctor"/>
</dbReference>
<evidence type="ECO:0000313" key="6">
    <source>
        <dbReference type="EMBL" id="GAA3950553.1"/>
    </source>
</evidence>
<dbReference type="SMART" id="SM00862">
    <property type="entry name" value="Trans_reg_C"/>
    <property type="match status" value="1"/>
</dbReference>
<dbReference type="InterPro" id="IPR011006">
    <property type="entry name" value="CheY-like_superfamily"/>
</dbReference>
<dbReference type="Gene3D" id="6.10.250.690">
    <property type="match status" value="1"/>
</dbReference>
<sequence>MSPQSSTPLQHILIIEDEAAIADTLVYALETDGFRVSWMRLGQDGLGLLATDAPKVDLVVLDVGLPDINGFELCKQIRLKSNVPVLFLTARRDEIDRIVGLEIGGDDYVTKPFSPREICARVRAILKRVQPPASVLDNSEVGPAPASTFDLNEERARIRFHGQTLVLTRYEYLILSHLLKNPERVFTRSQLMDQVWNEPEASFERAVDTHVKSLRAKLRDIDAASNPIVTHRGLGYSLSLNGQPE</sequence>
<dbReference type="InterPro" id="IPR001789">
    <property type="entry name" value="Sig_transdc_resp-reg_receiver"/>
</dbReference>
<dbReference type="Pfam" id="PF00072">
    <property type="entry name" value="Response_reg"/>
    <property type="match status" value="1"/>
</dbReference>
<comment type="caution">
    <text evidence="6">The sequence shown here is derived from an EMBL/GenBank/DDBJ whole genome shotgun (WGS) entry which is preliminary data.</text>
</comment>
<keyword evidence="2" id="KW-0597">Phosphoprotein</keyword>
<dbReference type="Proteomes" id="UP001501337">
    <property type="component" value="Unassembled WGS sequence"/>
</dbReference>
<organism evidence="6 7">
    <name type="scientific">Allohahella marinimesophila</name>
    <dbReference type="NCBI Taxonomy" id="1054972"/>
    <lineage>
        <taxon>Bacteria</taxon>
        <taxon>Pseudomonadati</taxon>
        <taxon>Pseudomonadota</taxon>
        <taxon>Gammaproteobacteria</taxon>
        <taxon>Oceanospirillales</taxon>
        <taxon>Hahellaceae</taxon>
        <taxon>Allohahella</taxon>
    </lineage>
</organism>
<evidence type="ECO:0000259" key="4">
    <source>
        <dbReference type="PROSITE" id="PS50110"/>
    </source>
</evidence>
<feature type="domain" description="Response regulatory" evidence="4">
    <location>
        <begin position="11"/>
        <end position="126"/>
    </location>
</feature>
<dbReference type="InterPro" id="IPR039420">
    <property type="entry name" value="WalR-like"/>
</dbReference>
<evidence type="ECO:0000256" key="3">
    <source>
        <dbReference type="PROSITE-ProRule" id="PRU01091"/>
    </source>
</evidence>
<feature type="DNA-binding region" description="OmpR/PhoB-type" evidence="3">
    <location>
        <begin position="133"/>
        <end position="240"/>
    </location>
</feature>
<dbReference type="PROSITE" id="PS51755">
    <property type="entry name" value="OMPR_PHOB"/>
    <property type="match status" value="1"/>
</dbReference>
<feature type="modified residue" description="4-aspartylphosphate" evidence="2">
    <location>
        <position position="62"/>
    </location>
</feature>
<dbReference type="SUPFAM" id="SSF52172">
    <property type="entry name" value="CheY-like"/>
    <property type="match status" value="1"/>
</dbReference>
<proteinExistence type="predicted"/>